<evidence type="ECO:0000313" key="1">
    <source>
        <dbReference type="EMBL" id="MPC72736.1"/>
    </source>
</evidence>
<evidence type="ECO:0000313" key="2">
    <source>
        <dbReference type="Proteomes" id="UP000324222"/>
    </source>
</evidence>
<reference evidence="1 2" key="1">
    <citation type="submission" date="2019-05" db="EMBL/GenBank/DDBJ databases">
        <title>Another draft genome of Portunus trituberculatus and its Hox gene families provides insights of decapod evolution.</title>
        <authorList>
            <person name="Jeong J.-H."/>
            <person name="Song I."/>
            <person name="Kim S."/>
            <person name="Choi T."/>
            <person name="Kim D."/>
            <person name="Ryu S."/>
            <person name="Kim W."/>
        </authorList>
    </citation>
    <scope>NUCLEOTIDE SEQUENCE [LARGE SCALE GENOMIC DNA]</scope>
    <source>
        <tissue evidence="1">Muscle</tissue>
    </source>
</reference>
<name>A0A5B7HSK9_PORTR</name>
<protein>
    <submittedName>
        <fullName evidence="1">Uncharacterized protein</fullName>
    </submittedName>
</protein>
<gene>
    <name evidence="1" type="ORF">E2C01_067048</name>
</gene>
<accession>A0A5B7HSK9</accession>
<proteinExistence type="predicted"/>
<dbReference type="EMBL" id="VSRR010035306">
    <property type="protein sequence ID" value="MPC72736.1"/>
    <property type="molecule type" value="Genomic_DNA"/>
</dbReference>
<comment type="caution">
    <text evidence="1">The sequence shown here is derived from an EMBL/GenBank/DDBJ whole genome shotgun (WGS) entry which is preliminary data.</text>
</comment>
<dbReference type="Proteomes" id="UP000324222">
    <property type="component" value="Unassembled WGS sequence"/>
</dbReference>
<sequence length="17" mass="2129">MWKVRRSGGERGNKRRR</sequence>
<organism evidence="1 2">
    <name type="scientific">Portunus trituberculatus</name>
    <name type="common">Swimming crab</name>
    <name type="synonym">Neptunus trituberculatus</name>
    <dbReference type="NCBI Taxonomy" id="210409"/>
    <lineage>
        <taxon>Eukaryota</taxon>
        <taxon>Metazoa</taxon>
        <taxon>Ecdysozoa</taxon>
        <taxon>Arthropoda</taxon>
        <taxon>Crustacea</taxon>
        <taxon>Multicrustacea</taxon>
        <taxon>Malacostraca</taxon>
        <taxon>Eumalacostraca</taxon>
        <taxon>Eucarida</taxon>
        <taxon>Decapoda</taxon>
        <taxon>Pleocyemata</taxon>
        <taxon>Brachyura</taxon>
        <taxon>Eubrachyura</taxon>
        <taxon>Portunoidea</taxon>
        <taxon>Portunidae</taxon>
        <taxon>Portuninae</taxon>
        <taxon>Portunus</taxon>
    </lineage>
</organism>
<keyword evidence="2" id="KW-1185">Reference proteome</keyword>
<dbReference type="AlphaFoldDB" id="A0A5B7HSK9"/>